<evidence type="ECO:0000313" key="3">
    <source>
        <dbReference type="EMBL" id="GAU32098.1"/>
    </source>
</evidence>
<dbReference type="CDD" id="cd06222">
    <property type="entry name" value="RNase_H_like"/>
    <property type="match status" value="1"/>
</dbReference>
<feature type="signal peptide" evidence="1">
    <location>
        <begin position="1"/>
        <end position="17"/>
    </location>
</feature>
<dbReference type="PANTHER" id="PTHR47723:SF21">
    <property type="entry name" value="POLYNUCLEOTIDYL TRANSFERASE, RIBONUCLEASE H-LIKE SUPERFAMILY PROTEIN"/>
    <property type="match status" value="1"/>
</dbReference>
<dbReference type="Proteomes" id="UP000242715">
    <property type="component" value="Unassembled WGS sequence"/>
</dbReference>
<dbReference type="GO" id="GO:0004523">
    <property type="term" value="F:RNA-DNA hybrid ribonuclease activity"/>
    <property type="evidence" value="ECO:0007669"/>
    <property type="project" value="InterPro"/>
</dbReference>
<dbReference type="AlphaFoldDB" id="A0A2Z6MJ39"/>
<reference evidence="4" key="1">
    <citation type="journal article" date="2017" name="Front. Plant Sci.">
        <title>Climate Clever Clovers: New Paradigm to Reduce the Environmental Footprint of Ruminants by Breeding Low Methanogenic Forages Utilizing Haplotype Variation.</title>
        <authorList>
            <person name="Kaur P."/>
            <person name="Appels R."/>
            <person name="Bayer P.E."/>
            <person name="Keeble-Gagnere G."/>
            <person name="Wang J."/>
            <person name="Hirakawa H."/>
            <person name="Shirasawa K."/>
            <person name="Vercoe P."/>
            <person name="Stefanova K."/>
            <person name="Durmic Z."/>
            <person name="Nichols P."/>
            <person name="Revell C."/>
            <person name="Isobe S.N."/>
            <person name="Edwards D."/>
            <person name="Erskine W."/>
        </authorList>
    </citation>
    <scope>NUCLEOTIDE SEQUENCE [LARGE SCALE GENOMIC DNA]</scope>
    <source>
        <strain evidence="4">cv. Daliak</strain>
    </source>
</reference>
<gene>
    <name evidence="3" type="ORF">TSUD_292220</name>
</gene>
<dbReference type="InterPro" id="IPR002156">
    <property type="entry name" value="RNaseH_domain"/>
</dbReference>
<proteinExistence type="predicted"/>
<keyword evidence="1" id="KW-0732">Signal</keyword>
<dbReference type="SUPFAM" id="SSF53098">
    <property type="entry name" value="Ribonuclease H-like"/>
    <property type="match status" value="1"/>
</dbReference>
<feature type="domain" description="RNase H type-1" evidence="2">
    <location>
        <begin position="86"/>
        <end position="204"/>
    </location>
</feature>
<name>A0A2Z6MJ39_TRISU</name>
<dbReference type="InterPro" id="IPR044730">
    <property type="entry name" value="RNase_H-like_dom_plant"/>
</dbReference>
<protein>
    <recommendedName>
        <fullName evidence="2">RNase H type-1 domain-containing protein</fullName>
    </recommendedName>
</protein>
<accession>A0A2Z6MJ39</accession>
<dbReference type="GO" id="GO:0003676">
    <property type="term" value="F:nucleic acid binding"/>
    <property type="evidence" value="ECO:0007669"/>
    <property type="project" value="InterPro"/>
</dbReference>
<dbReference type="InterPro" id="IPR012337">
    <property type="entry name" value="RNaseH-like_sf"/>
</dbReference>
<keyword evidence="4" id="KW-1185">Reference proteome</keyword>
<sequence>MHCNLLKLVLFASPLGCHPPLNVDLNCWLNQTVFKGTPFEAVSLAQPALLFVQEFNDANIQSRPSQAATRVRNSSPVPSRQFSMFVDASCLSNAQIGWGIVFKDHNGAVLWSACKRDNIVVTPIIADALGLRWAIQTSISQGIQCLSFACDALEVVNCINSKCVVASIDPVIKDCTNLLENIPYAMVYHVSRKLNREAHDLASLARYVGSRTWMGNAPSILLSTTSVPAIVSHFEAGFSV</sequence>
<dbReference type="InterPro" id="IPR036397">
    <property type="entry name" value="RNaseH_sf"/>
</dbReference>
<evidence type="ECO:0000256" key="1">
    <source>
        <dbReference type="SAM" id="SignalP"/>
    </source>
</evidence>
<dbReference type="Gene3D" id="3.30.420.10">
    <property type="entry name" value="Ribonuclease H-like superfamily/Ribonuclease H"/>
    <property type="match status" value="1"/>
</dbReference>
<dbReference type="PANTHER" id="PTHR47723">
    <property type="entry name" value="OS05G0353850 PROTEIN"/>
    <property type="match status" value="1"/>
</dbReference>
<feature type="chain" id="PRO_5016451700" description="RNase H type-1 domain-containing protein" evidence="1">
    <location>
        <begin position="18"/>
        <end position="240"/>
    </location>
</feature>
<dbReference type="Pfam" id="PF13456">
    <property type="entry name" value="RVT_3"/>
    <property type="match status" value="1"/>
</dbReference>
<evidence type="ECO:0000313" key="4">
    <source>
        <dbReference type="Proteomes" id="UP000242715"/>
    </source>
</evidence>
<dbReference type="EMBL" id="DF973481">
    <property type="protein sequence ID" value="GAU32098.1"/>
    <property type="molecule type" value="Genomic_DNA"/>
</dbReference>
<organism evidence="3 4">
    <name type="scientific">Trifolium subterraneum</name>
    <name type="common">Subterranean clover</name>
    <dbReference type="NCBI Taxonomy" id="3900"/>
    <lineage>
        <taxon>Eukaryota</taxon>
        <taxon>Viridiplantae</taxon>
        <taxon>Streptophyta</taxon>
        <taxon>Embryophyta</taxon>
        <taxon>Tracheophyta</taxon>
        <taxon>Spermatophyta</taxon>
        <taxon>Magnoliopsida</taxon>
        <taxon>eudicotyledons</taxon>
        <taxon>Gunneridae</taxon>
        <taxon>Pentapetalae</taxon>
        <taxon>rosids</taxon>
        <taxon>fabids</taxon>
        <taxon>Fabales</taxon>
        <taxon>Fabaceae</taxon>
        <taxon>Papilionoideae</taxon>
        <taxon>50 kb inversion clade</taxon>
        <taxon>NPAAA clade</taxon>
        <taxon>Hologalegina</taxon>
        <taxon>IRL clade</taxon>
        <taxon>Trifolieae</taxon>
        <taxon>Trifolium</taxon>
    </lineage>
</organism>
<dbReference type="InterPro" id="IPR053151">
    <property type="entry name" value="RNase_H-like"/>
</dbReference>
<evidence type="ECO:0000259" key="2">
    <source>
        <dbReference type="Pfam" id="PF13456"/>
    </source>
</evidence>
<dbReference type="OrthoDB" id="1407557at2759"/>